<evidence type="ECO:0000256" key="2">
    <source>
        <dbReference type="SAM" id="MobiDB-lite"/>
    </source>
</evidence>
<evidence type="ECO:0000313" key="5">
    <source>
        <dbReference type="Proteomes" id="UP000515135"/>
    </source>
</evidence>
<dbReference type="Gene3D" id="1.25.40.30">
    <property type="match status" value="1"/>
</dbReference>
<name>A0A6P5A2D4_BRABE</name>
<evidence type="ECO:0000259" key="4">
    <source>
        <dbReference type="Pfam" id="PF20700"/>
    </source>
</evidence>
<dbReference type="OrthoDB" id="2113814at2759"/>
<evidence type="ECO:0000259" key="3">
    <source>
        <dbReference type="Pfam" id="PF15739"/>
    </source>
</evidence>
<dbReference type="RefSeq" id="XP_019640509.1">
    <property type="nucleotide sequence ID" value="XM_019784950.1"/>
</dbReference>
<reference evidence="6" key="1">
    <citation type="submission" date="2025-08" db="UniProtKB">
        <authorList>
            <consortium name="RefSeq"/>
        </authorList>
    </citation>
    <scope>IDENTIFICATION</scope>
    <source>
        <tissue evidence="6">Gonad</tissue>
    </source>
</reference>
<feature type="compositionally biased region" description="Basic and acidic residues" evidence="2">
    <location>
        <begin position="670"/>
        <end position="683"/>
    </location>
</feature>
<keyword evidence="1" id="KW-0175">Coiled coil</keyword>
<proteinExistence type="predicted"/>
<dbReference type="Pfam" id="PF20700">
    <property type="entry name" value="Mutator"/>
    <property type="match status" value="1"/>
</dbReference>
<dbReference type="PANTHER" id="PTHR10292:SF11">
    <property type="entry name" value="CLATHRIN HEAVY CHAIN LINKER DOMAIN-CONTAINING PROTEIN 1"/>
    <property type="match status" value="1"/>
</dbReference>
<keyword evidence="5" id="KW-1185">Reference proteome</keyword>
<dbReference type="InterPro" id="IPR049012">
    <property type="entry name" value="Mutator_transp_dom"/>
</dbReference>
<organism evidence="5 6">
    <name type="scientific">Branchiostoma belcheri</name>
    <name type="common">Amphioxus</name>
    <dbReference type="NCBI Taxonomy" id="7741"/>
    <lineage>
        <taxon>Eukaryota</taxon>
        <taxon>Metazoa</taxon>
        <taxon>Chordata</taxon>
        <taxon>Cephalochordata</taxon>
        <taxon>Leptocardii</taxon>
        <taxon>Amphioxiformes</taxon>
        <taxon>Branchiostomatidae</taxon>
        <taxon>Branchiostoma</taxon>
    </lineage>
</organism>
<dbReference type="PANTHER" id="PTHR10292">
    <property type="entry name" value="CLATHRIN HEAVY CHAIN RELATED"/>
    <property type="match status" value="1"/>
</dbReference>
<dbReference type="SUPFAM" id="SSF48371">
    <property type="entry name" value="ARM repeat"/>
    <property type="match status" value="1"/>
</dbReference>
<dbReference type="InterPro" id="IPR032755">
    <property type="entry name" value="TSNAXIP1_N"/>
</dbReference>
<dbReference type="KEGG" id="bbel:109482259"/>
<evidence type="ECO:0000256" key="1">
    <source>
        <dbReference type="ARBA" id="ARBA00023054"/>
    </source>
</evidence>
<dbReference type="Proteomes" id="UP000515135">
    <property type="component" value="Unplaced"/>
</dbReference>
<feature type="domain" description="Mutator-like transposase" evidence="4">
    <location>
        <begin position="527"/>
        <end position="735"/>
    </location>
</feature>
<dbReference type="InterPro" id="IPR012331">
    <property type="entry name" value="Clathrin_H-chain_linker"/>
</dbReference>
<dbReference type="AlphaFoldDB" id="A0A6P5A2D4"/>
<feature type="region of interest" description="Disordered" evidence="2">
    <location>
        <begin position="664"/>
        <end position="683"/>
    </location>
</feature>
<sequence length="807" mass="90822">MSGSVPGTPRRVLPPIATDSDRAALDELENSIQVELARLRASSRGPNELSYTVFKDAFDQLIQHASAYTNLLTAIKAEYEAVIEDLQEGQREAFYLEGRLKATAAEPTTVVNYRRRAEELQQKMSVIQRDNARLAAELERVRAAREAMLKKDEDDKSTQKPRRTDFRPLPGLTLEESTDVKTLTRYHNKLEHQLRELHISRNTKYAPKVRKQELKDTLTKQVNMRHHLADRTARLKNRCQKLKVAVEVAGIYKEDPPENHSLSEVITMALTTQSMGFAFRGVSGQRDTPFSFEDDDPNKEKEAEMLLEYIDKFHELFDDECYQDAAIHAANSPKGILRTPETMAKFKDVGSEALLAYCEALMSSVSALSHLPSPEVCLECVRCALSQHRLDLVTHWIAQNSLQLTEEIANALCEYADQNPLSGPVCLALAQAVFTAIQAHREAAVCMCRQGKVYNMVEYAYGTGAFHTADWSHVLQTCPSLELARSLIQPYNDQPPALQLGQAVSTLLQTEDYLIGLQLLQETHDKFPTEGDTKYQSPLRSARTKKPGQPSSNSVSTIAENVTPKKLVIGTHVRNKICQTRNYNEGCGNPVPPHKCPANISEDTVIGDERQAGRDMGKKLLSGPVKTLVSETTTDGDGDFAAGLQEVMMEEAGQKSRATWSKQMFPGNDQQERNRNRDRFGNDLSKRLNAEHKAARKKIGDNKRKMEKKMKRLMQALPYCYEGDHSRCYEGSLICRHPRKWTFPDLPEKVKGNIHPNDTDLKVLAGIMEVRLGKKALKRTRKSRTTNRVESVNRQLAKTCPKNVVVL</sequence>
<protein>
    <submittedName>
        <fullName evidence="6">Clathrin heavy chain linker domain-containing protein 1-like</fullName>
    </submittedName>
</protein>
<feature type="region of interest" description="Disordered" evidence="2">
    <location>
        <begin position="149"/>
        <end position="170"/>
    </location>
</feature>
<dbReference type="Pfam" id="PF13838">
    <property type="entry name" value="Clathrin_H_link"/>
    <property type="match status" value="1"/>
</dbReference>
<feature type="domain" description="Translin-associated factor X-interacting protein 1 N-terminal" evidence="3">
    <location>
        <begin position="29"/>
        <end position="142"/>
    </location>
</feature>
<dbReference type="InterPro" id="IPR016024">
    <property type="entry name" value="ARM-type_fold"/>
</dbReference>
<feature type="compositionally biased region" description="Basic and acidic residues" evidence="2">
    <location>
        <begin position="149"/>
        <end position="166"/>
    </location>
</feature>
<dbReference type="Pfam" id="PF15739">
    <property type="entry name" value="TSNAXIP1_N"/>
    <property type="match status" value="1"/>
</dbReference>
<accession>A0A6P5A2D4</accession>
<gene>
    <name evidence="6" type="primary">LOC109482259</name>
</gene>
<feature type="region of interest" description="Disordered" evidence="2">
    <location>
        <begin position="527"/>
        <end position="556"/>
    </location>
</feature>
<dbReference type="GeneID" id="109482259"/>
<evidence type="ECO:0000313" key="6">
    <source>
        <dbReference type="RefSeq" id="XP_019640509.1"/>
    </source>
</evidence>